<evidence type="ECO:0000313" key="3">
    <source>
        <dbReference type="Proteomes" id="UP000704712"/>
    </source>
</evidence>
<evidence type="ECO:0008006" key="4">
    <source>
        <dbReference type="Google" id="ProtNLM"/>
    </source>
</evidence>
<proteinExistence type="predicted"/>
<keyword evidence="1" id="KW-0472">Membrane</keyword>
<name>A0A8S9UU78_PHYIN</name>
<accession>A0A8S9UU78</accession>
<organism evidence="2 3">
    <name type="scientific">Phytophthora infestans</name>
    <name type="common">Potato late blight agent</name>
    <name type="synonym">Botrytis infestans</name>
    <dbReference type="NCBI Taxonomy" id="4787"/>
    <lineage>
        <taxon>Eukaryota</taxon>
        <taxon>Sar</taxon>
        <taxon>Stramenopiles</taxon>
        <taxon>Oomycota</taxon>
        <taxon>Peronosporomycetes</taxon>
        <taxon>Peronosporales</taxon>
        <taxon>Peronosporaceae</taxon>
        <taxon>Phytophthora</taxon>
    </lineage>
</organism>
<evidence type="ECO:0000256" key="1">
    <source>
        <dbReference type="SAM" id="Phobius"/>
    </source>
</evidence>
<reference evidence="2" key="1">
    <citation type="submission" date="2020-03" db="EMBL/GenBank/DDBJ databases">
        <title>Hybrid Assembly of Korean Phytophthora infestans isolates.</title>
        <authorList>
            <person name="Prokchorchik M."/>
            <person name="Lee Y."/>
            <person name="Seo J."/>
            <person name="Cho J.-H."/>
            <person name="Park Y.-E."/>
            <person name="Jang D.-C."/>
            <person name="Im J.-S."/>
            <person name="Choi J.-G."/>
            <person name="Park H.-J."/>
            <person name="Lee G.-B."/>
            <person name="Lee Y.-G."/>
            <person name="Hong S.-Y."/>
            <person name="Cho K."/>
            <person name="Sohn K.H."/>
        </authorList>
    </citation>
    <scope>NUCLEOTIDE SEQUENCE</scope>
    <source>
        <strain evidence="2">KR_2_A2</strain>
    </source>
</reference>
<sequence>MENGWTVGVMDSFLDCRDCRWITREDGMAWSRDAVVSTCSFGVGLALSHAWVLFAVASGILTWTVTEPLRSLVL</sequence>
<evidence type="ECO:0000313" key="2">
    <source>
        <dbReference type="EMBL" id="KAF4142842.1"/>
    </source>
</evidence>
<protein>
    <recommendedName>
        <fullName evidence="4">Transmembrane protein</fullName>
    </recommendedName>
</protein>
<feature type="transmembrane region" description="Helical" evidence="1">
    <location>
        <begin position="41"/>
        <end position="65"/>
    </location>
</feature>
<dbReference type="AlphaFoldDB" id="A0A8S9UU78"/>
<keyword evidence="1" id="KW-0812">Transmembrane</keyword>
<keyword evidence="1" id="KW-1133">Transmembrane helix</keyword>
<dbReference type="EMBL" id="JAACNO010001139">
    <property type="protein sequence ID" value="KAF4142842.1"/>
    <property type="molecule type" value="Genomic_DNA"/>
</dbReference>
<dbReference type="Proteomes" id="UP000704712">
    <property type="component" value="Unassembled WGS sequence"/>
</dbReference>
<comment type="caution">
    <text evidence="2">The sequence shown here is derived from an EMBL/GenBank/DDBJ whole genome shotgun (WGS) entry which is preliminary data.</text>
</comment>
<gene>
    <name evidence="2" type="ORF">GN958_ATG07979</name>
</gene>